<accession>A0A9D3Y734</accession>
<reference evidence="1" key="2">
    <citation type="submission" date="2020-11" db="EMBL/GenBank/DDBJ databases">
        <authorList>
            <person name="McCartney M.A."/>
            <person name="Auch B."/>
            <person name="Kono T."/>
            <person name="Mallez S."/>
            <person name="Becker A."/>
            <person name="Gohl D.M."/>
            <person name="Silverstein K.A.T."/>
            <person name="Koren S."/>
            <person name="Bechman K.B."/>
            <person name="Herman A."/>
            <person name="Abrahante J.E."/>
            <person name="Garbe J."/>
        </authorList>
    </citation>
    <scope>NUCLEOTIDE SEQUENCE</scope>
    <source>
        <strain evidence="1">Duluth1</strain>
        <tissue evidence="1">Whole animal</tissue>
    </source>
</reference>
<keyword evidence="2" id="KW-1185">Reference proteome</keyword>
<comment type="caution">
    <text evidence="1">The sequence shown here is derived from an EMBL/GenBank/DDBJ whole genome shotgun (WGS) entry which is preliminary data.</text>
</comment>
<organism evidence="1 2">
    <name type="scientific">Dreissena polymorpha</name>
    <name type="common">Zebra mussel</name>
    <name type="synonym">Mytilus polymorpha</name>
    <dbReference type="NCBI Taxonomy" id="45954"/>
    <lineage>
        <taxon>Eukaryota</taxon>
        <taxon>Metazoa</taxon>
        <taxon>Spiralia</taxon>
        <taxon>Lophotrochozoa</taxon>
        <taxon>Mollusca</taxon>
        <taxon>Bivalvia</taxon>
        <taxon>Autobranchia</taxon>
        <taxon>Heteroconchia</taxon>
        <taxon>Euheterodonta</taxon>
        <taxon>Imparidentia</taxon>
        <taxon>Neoheterodontei</taxon>
        <taxon>Myida</taxon>
        <taxon>Dreissenoidea</taxon>
        <taxon>Dreissenidae</taxon>
        <taxon>Dreissena</taxon>
    </lineage>
</organism>
<reference evidence="1" key="1">
    <citation type="journal article" date="2019" name="bioRxiv">
        <title>The Genome of the Zebra Mussel, Dreissena polymorpha: A Resource for Invasive Species Research.</title>
        <authorList>
            <person name="McCartney M.A."/>
            <person name="Auch B."/>
            <person name="Kono T."/>
            <person name="Mallez S."/>
            <person name="Zhang Y."/>
            <person name="Obille A."/>
            <person name="Becker A."/>
            <person name="Abrahante J.E."/>
            <person name="Garbe J."/>
            <person name="Badalamenti J.P."/>
            <person name="Herman A."/>
            <person name="Mangelson H."/>
            <person name="Liachko I."/>
            <person name="Sullivan S."/>
            <person name="Sone E.D."/>
            <person name="Koren S."/>
            <person name="Silverstein K.A.T."/>
            <person name="Beckman K.B."/>
            <person name="Gohl D.M."/>
        </authorList>
    </citation>
    <scope>NUCLEOTIDE SEQUENCE</scope>
    <source>
        <strain evidence="1">Duluth1</strain>
        <tissue evidence="1">Whole animal</tissue>
    </source>
</reference>
<dbReference type="AlphaFoldDB" id="A0A9D3Y734"/>
<dbReference type="EMBL" id="JAIWYP010000016">
    <property type="protein sequence ID" value="KAH3693841.1"/>
    <property type="molecule type" value="Genomic_DNA"/>
</dbReference>
<gene>
    <name evidence="1" type="ORF">DPMN_081280</name>
</gene>
<evidence type="ECO:0000313" key="1">
    <source>
        <dbReference type="EMBL" id="KAH3693841.1"/>
    </source>
</evidence>
<evidence type="ECO:0000313" key="2">
    <source>
        <dbReference type="Proteomes" id="UP000828390"/>
    </source>
</evidence>
<name>A0A9D3Y734_DREPO</name>
<dbReference type="Proteomes" id="UP000828390">
    <property type="component" value="Unassembled WGS sequence"/>
</dbReference>
<sequence>MDTTDETTVNMEELVEVEAKIQQLRRMRRTLVAERNECTAYQEGGFLYEIQTFARKYKL</sequence>
<proteinExistence type="predicted"/>
<protein>
    <submittedName>
        <fullName evidence="1">Uncharacterized protein</fullName>
    </submittedName>
</protein>